<sequence length="197" mass="22718">MAHENLKFPLSLVKNDIWQPIFGAQHHGTFYMIYIKIKSYEKVQNDFGKTEHTYNCEFRLQNYRGAITMGLVRSKIPKFTTDTSEAKLGEILNLNLEVSPFKKNDYLRNEKIKLLKPIESKLVTVINVFVLSPPIDLFNPNDLDNSLYLNPYTHLRDGDEYTEVAFRKSGTDQPFQSPGNMGWPGMGFCIPDICIFD</sequence>
<evidence type="ECO:0000313" key="1">
    <source>
        <dbReference type="EMBL" id="MFD2914845.1"/>
    </source>
</evidence>
<gene>
    <name evidence="1" type="ORF">ACFS29_04280</name>
</gene>
<reference evidence="2" key="1">
    <citation type="journal article" date="2019" name="Int. J. Syst. Evol. Microbiol.">
        <title>The Global Catalogue of Microorganisms (GCM) 10K type strain sequencing project: providing services to taxonomists for standard genome sequencing and annotation.</title>
        <authorList>
            <consortium name="The Broad Institute Genomics Platform"/>
            <consortium name="The Broad Institute Genome Sequencing Center for Infectious Disease"/>
            <person name="Wu L."/>
            <person name="Ma J."/>
        </authorList>
    </citation>
    <scope>NUCLEOTIDE SEQUENCE [LARGE SCALE GENOMIC DNA]</scope>
    <source>
        <strain evidence="2">KCTC 32514</strain>
    </source>
</reference>
<dbReference type="Proteomes" id="UP001597548">
    <property type="component" value="Unassembled WGS sequence"/>
</dbReference>
<accession>A0ABW5ZQY1</accession>
<evidence type="ECO:0000313" key="2">
    <source>
        <dbReference type="Proteomes" id="UP001597548"/>
    </source>
</evidence>
<comment type="caution">
    <text evidence="1">The sequence shown here is derived from an EMBL/GenBank/DDBJ whole genome shotgun (WGS) entry which is preliminary data.</text>
</comment>
<organism evidence="1 2">
    <name type="scientific">Psychroserpens luteus</name>
    <dbReference type="NCBI Taxonomy" id="1434066"/>
    <lineage>
        <taxon>Bacteria</taxon>
        <taxon>Pseudomonadati</taxon>
        <taxon>Bacteroidota</taxon>
        <taxon>Flavobacteriia</taxon>
        <taxon>Flavobacteriales</taxon>
        <taxon>Flavobacteriaceae</taxon>
        <taxon>Psychroserpens</taxon>
    </lineage>
</organism>
<name>A0ABW5ZQY1_9FLAO</name>
<protein>
    <submittedName>
        <fullName evidence="1">Uncharacterized protein</fullName>
    </submittedName>
</protein>
<dbReference type="EMBL" id="JBHUOS010000001">
    <property type="protein sequence ID" value="MFD2914845.1"/>
    <property type="molecule type" value="Genomic_DNA"/>
</dbReference>
<proteinExistence type="predicted"/>
<keyword evidence="2" id="KW-1185">Reference proteome</keyword>
<dbReference type="RefSeq" id="WP_194507485.1">
    <property type="nucleotide sequence ID" value="NZ_JADILU010000003.1"/>
</dbReference>